<dbReference type="OrthoDB" id="9799211at2"/>
<dbReference type="AlphaFoldDB" id="A0A5B7ZRP7"/>
<sequence length="235" mass="26780">MRHVFADESCQNAHHYMVLGALILPGTLVQEAETGLRQVLESHRMHGELKWTKVSRGKLPVYEEFVAHYFDVLVPRGAEFHSLILNCHGLNHRKFNNGDPDLGYNKFMFQLLFHRAAVPYGEYEKIVADLDSRNSNRNPYELETILNSASSRKFDRQPFTRVAHRDSKGTRLLQLADLLTGAVAWHKNDHDAAENPSAAKCSLATTVANCAGRLRLGNETPKTERRMGVWNFRLR</sequence>
<dbReference type="RefSeq" id="WP_139716376.1">
    <property type="nucleotide sequence ID" value="NZ_CP040871.1"/>
</dbReference>
<accession>A0A5B7ZRP7</accession>
<organism evidence="1 2">
    <name type="scientific">Thermomonas aquatica</name>
    <dbReference type="NCBI Taxonomy" id="2202149"/>
    <lineage>
        <taxon>Bacteria</taxon>
        <taxon>Pseudomonadati</taxon>
        <taxon>Pseudomonadota</taxon>
        <taxon>Gammaproteobacteria</taxon>
        <taxon>Lysobacterales</taxon>
        <taxon>Lysobacteraceae</taxon>
        <taxon>Thermomonas</taxon>
    </lineage>
</organism>
<evidence type="ECO:0000313" key="1">
    <source>
        <dbReference type="EMBL" id="QDA57325.1"/>
    </source>
</evidence>
<dbReference type="Proteomes" id="UP000308149">
    <property type="component" value="Chromosome"/>
</dbReference>
<gene>
    <name evidence="1" type="ORF">FHQ07_08365</name>
</gene>
<dbReference type="EMBL" id="CP040871">
    <property type="protein sequence ID" value="QDA57325.1"/>
    <property type="molecule type" value="Genomic_DNA"/>
</dbReference>
<keyword evidence="2" id="KW-1185">Reference proteome</keyword>
<dbReference type="InterPro" id="IPR024524">
    <property type="entry name" value="DUF3800"/>
</dbReference>
<proteinExistence type="predicted"/>
<dbReference type="Pfam" id="PF12686">
    <property type="entry name" value="DUF3800"/>
    <property type="match status" value="1"/>
</dbReference>
<protein>
    <submittedName>
        <fullName evidence="1">DUF3800 domain-containing protein</fullName>
    </submittedName>
</protein>
<name>A0A5B7ZRP7_9GAMM</name>
<dbReference type="KEGG" id="thes:FHQ07_08365"/>
<evidence type="ECO:0000313" key="2">
    <source>
        <dbReference type="Proteomes" id="UP000308149"/>
    </source>
</evidence>
<reference evidence="1 2" key="1">
    <citation type="submission" date="2019-06" db="EMBL/GenBank/DDBJ databases">
        <title>Thermomonas aquatica sp. nov., isolated from an industrial wastewater treatment plant.</title>
        <authorList>
            <person name="Jeon J.H."/>
            <person name="Park D.-S."/>
        </authorList>
    </citation>
    <scope>NUCLEOTIDE SEQUENCE [LARGE SCALE GENOMIC DNA]</scope>
    <source>
        <strain evidence="1 2">SY21</strain>
    </source>
</reference>